<proteinExistence type="predicted"/>
<sequence length="285" mass="33256">MAISTEYNQRRCSEFNNKVLCTYIWYLQESNGQGKLVSKSTHARHLLKQQNTWPNSQIPVQERHLVTPIFQNSSTIVLTLSAVPVVILCTNQGETNQNCINIELNNLFSHNYEILNSEKEYAVCNIDNNEYNDEYDEKYNSEYNEKDDGEYNDKYNNKYNENSKEENEEYNEKYDNNGYDDEEYNEEYNEECSNECSEEFDIEGIQYIDGVTEETFILHTHILSWSGDILALIKVMCTTGHNSYKACRFCSICGICCKENRHIYFLLKPPNGVLGCLYKPKNLPL</sequence>
<name>A0ACA9KM88_9GLOM</name>
<organism evidence="1 2">
    <name type="scientific">Racocetra persica</name>
    <dbReference type="NCBI Taxonomy" id="160502"/>
    <lineage>
        <taxon>Eukaryota</taxon>
        <taxon>Fungi</taxon>
        <taxon>Fungi incertae sedis</taxon>
        <taxon>Mucoromycota</taxon>
        <taxon>Glomeromycotina</taxon>
        <taxon>Glomeromycetes</taxon>
        <taxon>Diversisporales</taxon>
        <taxon>Gigasporaceae</taxon>
        <taxon>Racocetra</taxon>
    </lineage>
</organism>
<keyword evidence="2" id="KW-1185">Reference proteome</keyword>
<evidence type="ECO:0000313" key="1">
    <source>
        <dbReference type="EMBL" id="CAG8478694.1"/>
    </source>
</evidence>
<comment type="caution">
    <text evidence="1">The sequence shown here is derived from an EMBL/GenBank/DDBJ whole genome shotgun (WGS) entry which is preliminary data.</text>
</comment>
<gene>
    <name evidence="1" type="ORF">RPERSI_LOCUS889</name>
</gene>
<reference evidence="1" key="1">
    <citation type="submission" date="2021-06" db="EMBL/GenBank/DDBJ databases">
        <authorList>
            <person name="Kallberg Y."/>
            <person name="Tangrot J."/>
            <person name="Rosling A."/>
        </authorList>
    </citation>
    <scope>NUCLEOTIDE SEQUENCE</scope>
    <source>
        <strain evidence="1">MA461A</strain>
    </source>
</reference>
<dbReference type="EMBL" id="CAJVQC010000718">
    <property type="protein sequence ID" value="CAG8478694.1"/>
    <property type="molecule type" value="Genomic_DNA"/>
</dbReference>
<dbReference type="Proteomes" id="UP000789920">
    <property type="component" value="Unassembled WGS sequence"/>
</dbReference>
<accession>A0ACA9KM88</accession>
<protein>
    <submittedName>
        <fullName evidence="1">17058_t:CDS:1</fullName>
    </submittedName>
</protein>
<evidence type="ECO:0000313" key="2">
    <source>
        <dbReference type="Proteomes" id="UP000789920"/>
    </source>
</evidence>